<sequence>MSACRVSDTVRPALDLSNLWAEITLWFDCLEIFIGKNENPEMQLRDSKWRVSKIGTKSLVEAQKGQQWRTGERRERGLCP</sequence>
<dbReference type="Proteomes" id="UP001419268">
    <property type="component" value="Unassembled WGS sequence"/>
</dbReference>
<dbReference type="AlphaFoldDB" id="A0AAP0NUC2"/>
<accession>A0AAP0NUC2</accession>
<evidence type="ECO:0000313" key="2">
    <source>
        <dbReference type="Proteomes" id="UP001419268"/>
    </source>
</evidence>
<name>A0AAP0NUC2_9MAGN</name>
<comment type="caution">
    <text evidence="1">The sequence shown here is derived from an EMBL/GenBank/DDBJ whole genome shotgun (WGS) entry which is preliminary data.</text>
</comment>
<keyword evidence="2" id="KW-1185">Reference proteome</keyword>
<protein>
    <submittedName>
        <fullName evidence="1">Uncharacterized protein</fullName>
    </submittedName>
</protein>
<reference evidence="1 2" key="1">
    <citation type="submission" date="2024-01" db="EMBL/GenBank/DDBJ databases">
        <title>Genome assemblies of Stephania.</title>
        <authorList>
            <person name="Yang L."/>
        </authorList>
    </citation>
    <scope>NUCLEOTIDE SEQUENCE [LARGE SCALE GENOMIC DNA]</scope>
    <source>
        <strain evidence="1">JXDWG</strain>
        <tissue evidence="1">Leaf</tissue>
    </source>
</reference>
<dbReference type="EMBL" id="JBBNAG010000007">
    <property type="protein sequence ID" value="KAK9118015.1"/>
    <property type="molecule type" value="Genomic_DNA"/>
</dbReference>
<gene>
    <name evidence="1" type="ORF">Scep_016108</name>
</gene>
<organism evidence="1 2">
    <name type="scientific">Stephania cephalantha</name>
    <dbReference type="NCBI Taxonomy" id="152367"/>
    <lineage>
        <taxon>Eukaryota</taxon>
        <taxon>Viridiplantae</taxon>
        <taxon>Streptophyta</taxon>
        <taxon>Embryophyta</taxon>
        <taxon>Tracheophyta</taxon>
        <taxon>Spermatophyta</taxon>
        <taxon>Magnoliopsida</taxon>
        <taxon>Ranunculales</taxon>
        <taxon>Menispermaceae</taxon>
        <taxon>Menispermoideae</taxon>
        <taxon>Cissampelideae</taxon>
        <taxon>Stephania</taxon>
    </lineage>
</organism>
<proteinExistence type="predicted"/>
<evidence type="ECO:0000313" key="1">
    <source>
        <dbReference type="EMBL" id="KAK9118015.1"/>
    </source>
</evidence>